<reference evidence="1" key="1">
    <citation type="submission" date="2020-05" db="EMBL/GenBank/DDBJ databases">
        <title>WGS assembly of Panicum virgatum.</title>
        <authorList>
            <person name="Lovell J.T."/>
            <person name="Jenkins J."/>
            <person name="Shu S."/>
            <person name="Juenger T.E."/>
            <person name="Schmutz J."/>
        </authorList>
    </citation>
    <scope>NUCLEOTIDE SEQUENCE</scope>
    <source>
        <strain evidence="1">AP13</strain>
    </source>
</reference>
<sequence length="109" mass="12549">MEPVHVFRSFVSATFALVIWRRLLHLIFVHCAAKVPLIPAWLQGPDTSMVARSLCLLKPYTVVQLLLASVAMLNPFQEYKALHHISHTNLDVYLYQLLTQHIHDIKVYS</sequence>
<protein>
    <submittedName>
        <fullName evidence="1">Uncharacterized protein</fullName>
    </submittedName>
</protein>
<accession>A0A8T0Q2K6</accession>
<evidence type="ECO:0000313" key="1">
    <source>
        <dbReference type="EMBL" id="KAG2569081.1"/>
    </source>
</evidence>
<dbReference type="AlphaFoldDB" id="A0A8T0Q2K6"/>
<organism evidence="1 2">
    <name type="scientific">Panicum virgatum</name>
    <name type="common">Blackwell switchgrass</name>
    <dbReference type="NCBI Taxonomy" id="38727"/>
    <lineage>
        <taxon>Eukaryota</taxon>
        <taxon>Viridiplantae</taxon>
        <taxon>Streptophyta</taxon>
        <taxon>Embryophyta</taxon>
        <taxon>Tracheophyta</taxon>
        <taxon>Spermatophyta</taxon>
        <taxon>Magnoliopsida</taxon>
        <taxon>Liliopsida</taxon>
        <taxon>Poales</taxon>
        <taxon>Poaceae</taxon>
        <taxon>PACMAD clade</taxon>
        <taxon>Panicoideae</taxon>
        <taxon>Panicodae</taxon>
        <taxon>Paniceae</taxon>
        <taxon>Panicinae</taxon>
        <taxon>Panicum</taxon>
        <taxon>Panicum sect. Hiantes</taxon>
    </lineage>
</organism>
<dbReference type="EMBL" id="CM029050">
    <property type="protein sequence ID" value="KAG2569081.1"/>
    <property type="molecule type" value="Genomic_DNA"/>
</dbReference>
<name>A0A8T0Q2K6_PANVG</name>
<gene>
    <name evidence="1" type="ORF">PVAP13_7NG370200</name>
</gene>
<evidence type="ECO:0000313" key="2">
    <source>
        <dbReference type="Proteomes" id="UP000823388"/>
    </source>
</evidence>
<dbReference type="Proteomes" id="UP000823388">
    <property type="component" value="Chromosome 7N"/>
</dbReference>
<comment type="caution">
    <text evidence="1">The sequence shown here is derived from an EMBL/GenBank/DDBJ whole genome shotgun (WGS) entry which is preliminary data.</text>
</comment>
<keyword evidence="2" id="KW-1185">Reference proteome</keyword>
<proteinExistence type="predicted"/>